<protein>
    <submittedName>
        <fullName evidence="1">Uncharacterized protein</fullName>
    </submittedName>
</protein>
<evidence type="ECO:0000313" key="1">
    <source>
        <dbReference type="EMBL" id="EWM29574.1"/>
    </source>
</evidence>
<proteinExistence type="predicted"/>
<dbReference type="AlphaFoldDB" id="W7U9E8"/>
<reference evidence="1 2" key="1">
    <citation type="journal article" date="2014" name="Mol. Plant">
        <title>Chromosome Scale Genome Assembly and Transcriptome Profiling of Nannochloropsis gaditana in Nitrogen Depletion.</title>
        <authorList>
            <person name="Corteggiani Carpinelli E."/>
            <person name="Telatin A."/>
            <person name="Vitulo N."/>
            <person name="Forcato C."/>
            <person name="D'Angelo M."/>
            <person name="Schiavon R."/>
            <person name="Vezzi A."/>
            <person name="Giacometti G.M."/>
            <person name="Morosinotto T."/>
            <person name="Valle G."/>
        </authorList>
    </citation>
    <scope>NUCLEOTIDE SEQUENCE [LARGE SCALE GENOMIC DNA]</scope>
    <source>
        <strain evidence="1 2">B-31</strain>
    </source>
</reference>
<dbReference type="EMBL" id="AZIL01000126">
    <property type="protein sequence ID" value="EWM29574.1"/>
    <property type="molecule type" value="Genomic_DNA"/>
</dbReference>
<keyword evidence="2" id="KW-1185">Reference proteome</keyword>
<gene>
    <name evidence="1" type="ORF">Naga_100006g6</name>
</gene>
<accession>W7U9E8</accession>
<sequence>MILCGGNCQRRQRPEFQALEIEYVIKSHESLINRACPQDIARVFCQKAPKFRCGSYESSAKAKLFKAFLKGCVSIRRG</sequence>
<evidence type="ECO:0000313" key="2">
    <source>
        <dbReference type="Proteomes" id="UP000019335"/>
    </source>
</evidence>
<dbReference type="Proteomes" id="UP000019335">
    <property type="component" value="Chromosome 2"/>
</dbReference>
<comment type="caution">
    <text evidence="1">The sequence shown here is derived from an EMBL/GenBank/DDBJ whole genome shotgun (WGS) entry which is preliminary data.</text>
</comment>
<organism evidence="1 2">
    <name type="scientific">Nannochloropsis gaditana</name>
    <dbReference type="NCBI Taxonomy" id="72520"/>
    <lineage>
        <taxon>Eukaryota</taxon>
        <taxon>Sar</taxon>
        <taxon>Stramenopiles</taxon>
        <taxon>Ochrophyta</taxon>
        <taxon>Eustigmatophyceae</taxon>
        <taxon>Eustigmatales</taxon>
        <taxon>Monodopsidaceae</taxon>
        <taxon>Nannochloropsis</taxon>
    </lineage>
</organism>
<name>W7U9E8_9STRA</name>